<comment type="caution">
    <text evidence="1">The sequence shown here is derived from an EMBL/GenBank/DDBJ whole genome shotgun (WGS) entry which is preliminary data.</text>
</comment>
<name>A0A0F9BRR3_9ZZZZ</name>
<reference evidence="1" key="1">
    <citation type="journal article" date="2015" name="Nature">
        <title>Complex archaea that bridge the gap between prokaryotes and eukaryotes.</title>
        <authorList>
            <person name="Spang A."/>
            <person name="Saw J.H."/>
            <person name="Jorgensen S.L."/>
            <person name="Zaremba-Niedzwiedzka K."/>
            <person name="Martijn J."/>
            <person name="Lind A.E."/>
            <person name="van Eijk R."/>
            <person name="Schleper C."/>
            <person name="Guy L."/>
            <person name="Ettema T.J."/>
        </authorList>
    </citation>
    <scope>NUCLEOTIDE SEQUENCE</scope>
</reference>
<feature type="non-terminal residue" evidence="1">
    <location>
        <position position="1"/>
    </location>
</feature>
<dbReference type="AlphaFoldDB" id="A0A0F9BRR3"/>
<protein>
    <submittedName>
        <fullName evidence="1">Uncharacterized protein</fullName>
    </submittedName>
</protein>
<proteinExistence type="predicted"/>
<organism evidence="1">
    <name type="scientific">marine sediment metagenome</name>
    <dbReference type="NCBI Taxonomy" id="412755"/>
    <lineage>
        <taxon>unclassified sequences</taxon>
        <taxon>metagenomes</taxon>
        <taxon>ecological metagenomes</taxon>
    </lineage>
</organism>
<accession>A0A0F9BRR3</accession>
<evidence type="ECO:0000313" key="1">
    <source>
        <dbReference type="EMBL" id="KKL16562.1"/>
    </source>
</evidence>
<dbReference type="EMBL" id="LAZR01039614">
    <property type="protein sequence ID" value="KKL16562.1"/>
    <property type="molecule type" value="Genomic_DNA"/>
</dbReference>
<sequence>YNTDGWNINITKYALEENTEK</sequence>
<gene>
    <name evidence="1" type="ORF">LCGC14_2494330</name>
</gene>